<organism evidence="7 8">
    <name type="scientific">Paenisporosarcina antarctica</name>
    <dbReference type="NCBI Taxonomy" id="417367"/>
    <lineage>
        <taxon>Bacteria</taxon>
        <taxon>Bacillati</taxon>
        <taxon>Bacillota</taxon>
        <taxon>Bacilli</taxon>
        <taxon>Bacillales</taxon>
        <taxon>Caryophanaceae</taxon>
        <taxon>Paenisporosarcina</taxon>
    </lineage>
</organism>
<feature type="transmembrane region" description="Helical" evidence="6">
    <location>
        <begin position="60"/>
        <end position="91"/>
    </location>
</feature>
<evidence type="ECO:0000256" key="3">
    <source>
        <dbReference type="ARBA" id="ARBA00022692"/>
    </source>
</evidence>
<keyword evidence="4 6" id="KW-1133">Transmembrane helix</keyword>
<evidence type="ECO:0000256" key="4">
    <source>
        <dbReference type="ARBA" id="ARBA00022989"/>
    </source>
</evidence>
<dbReference type="GO" id="GO:0005886">
    <property type="term" value="C:plasma membrane"/>
    <property type="evidence" value="ECO:0007669"/>
    <property type="project" value="UniProtKB-SubCell"/>
</dbReference>
<evidence type="ECO:0000313" key="8">
    <source>
        <dbReference type="Proteomes" id="UP000294292"/>
    </source>
</evidence>
<dbReference type="RefSeq" id="WP_134209109.1">
    <property type="nucleotide sequence ID" value="NZ_CP038015.1"/>
</dbReference>
<dbReference type="EMBL" id="CP038015">
    <property type="protein sequence ID" value="QBP40377.1"/>
    <property type="molecule type" value="Genomic_DNA"/>
</dbReference>
<evidence type="ECO:0000256" key="1">
    <source>
        <dbReference type="ARBA" id="ARBA00004651"/>
    </source>
</evidence>
<feature type="transmembrane region" description="Helical" evidence="6">
    <location>
        <begin position="120"/>
        <end position="142"/>
    </location>
</feature>
<evidence type="ECO:0000256" key="5">
    <source>
        <dbReference type="ARBA" id="ARBA00023136"/>
    </source>
</evidence>
<dbReference type="PANTHER" id="PTHR30509">
    <property type="entry name" value="P-HYDROXYBENZOIC ACID EFFLUX PUMP SUBUNIT-RELATED"/>
    <property type="match status" value="1"/>
</dbReference>
<dbReference type="OrthoDB" id="1653617at2"/>
<accession>A0A4P6ZVP5</accession>
<dbReference type="InterPro" id="IPR010343">
    <property type="entry name" value="ArAE_1"/>
</dbReference>
<proteinExistence type="predicted"/>
<evidence type="ECO:0000256" key="2">
    <source>
        <dbReference type="ARBA" id="ARBA00022475"/>
    </source>
</evidence>
<dbReference type="PANTHER" id="PTHR30509:SF27">
    <property type="entry name" value="UPF0421 PROTEIN YGAE"/>
    <property type="match status" value="1"/>
</dbReference>
<sequence>MKFGARIVKTGVAIVFALFMADLLNLPSPIFAGIAAIFAIQPSIYRSYLYIIEQIQSNLIGASVAVVFALIFGHHYVAVGLAAVITIAIMLKLKLEKSISLALVTIIAIMEVQNDDFLTFALIRVVTIVVGVLAAFVVNLVFMPPKYETKLFQSIHKTTDELIRWTRLAKRQASEHTATKQSLDKLREQLIKVDQFYLFYKEERSYFRNEKHSKARKLVVYRQMISAANKGWDVLKRLHIHENELANIPEHFRMMIQERLDFLLTYHEQIHLKYTGKLKSEHSIWMGSEEMLQRHEVMEIFAREIALSKEEEVFSSYHLLHLLSAVLDYEEQLEHLDTLIISHQNYHGEEITVKLEDEL</sequence>
<keyword evidence="5 6" id="KW-0472">Membrane</keyword>
<dbReference type="KEGG" id="panc:E2636_04080"/>
<evidence type="ECO:0000313" key="7">
    <source>
        <dbReference type="EMBL" id="QBP40377.1"/>
    </source>
</evidence>
<keyword evidence="8" id="KW-1185">Reference proteome</keyword>
<dbReference type="AlphaFoldDB" id="A0A4P6ZVP5"/>
<feature type="transmembrane region" description="Helical" evidence="6">
    <location>
        <begin position="12"/>
        <end position="40"/>
    </location>
</feature>
<dbReference type="Pfam" id="PF06081">
    <property type="entry name" value="ArAE_1"/>
    <property type="match status" value="1"/>
</dbReference>
<name>A0A4P6ZVP5_9BACL</name>
<evidence type="ECO:0000256" key="6">
    <source>
        <dbReference type="SAM" id="Phobius"/>
    </source>
</evidence>
<keyword evidence="2" id="KW-1003">Cell membrane</keyword>
<reference evidence="7 8" key="1">
    <citation type="submission" date="2019-03" db="EMBL/GenBank/DDBJ databases">
        <title>Complete genome sequence of Paenisporosarcina antarctica CGMCC 1.6503T.</title>
        <authorList>
            <person name="Rong J.-C."/>
            <person name="Chi N.-Y."/>
            <person name="Zhang Q.-F."/>
        </authorList>
    </citation>
    <scope>NUCLEOTIDE SEQUENCE [LARGE SCALE GENOMIC DNA]</scope>
    <source>
        <strain evidence="7 8">CGMCC 1.6503</strain>
    </source>
</reference>
<dbReference type="Proteomes" id="UP000294292">
    <property type="component" value="Chromosome"/>
</dbReference>
<keyword evidence="3 6" id="KW-0812">Transmembrane</keyword>
<comment type="subcellular location">
    <subcellularLocation>
        <location evidence="1">Cell membrane</location>
        <topology evidence="1">Multi-pass membrane protein</topology>
    </subcellularLocation>
</comment>
<gene>
    <name evidence="7" type="ORF">E2636_04080</name>
</gene>
<protein>
    <submittedName>
        <fullName evidence="7">Aromatic acid exporter family protein</fullName>
    </submittedName>
</protein>